<dbReference type="EMBL" id="QSCR01000001">
    <property type="protein sequence ID" value="RGY21342.1"/>
    <property type="molecule type" value="Genomic_DNA"/>
</dbReference>
<evidence type="ECO:0000313" key="1">
    <source>
        <dbReference type="EMBL" id="RGY21342.1"/>
    </source>
</evidence>
<reference evidence="1 2" key="1">
    <citation type="submission" date="2018-08" db="EMBL/GenBank/DDBJ databases">
        <title>A genome reference for cultivated species of the human gut microbiota.</title>
        <authorList>
            <person name="Zou Y."/>
            <person name="Xue W."/>
            <person name="Luo G."/>
        </authorList>
    </citation>
    <scope>NUCLEOTIDE SEQUENCE [LARGE SCALE GENOMIC DNA]</scope>
    <source>
        <strain evidence="1 2">OF02-7</strain>
    </source>
</reference>
<evidence type="ECO:0000313" key="2">
    <source>
        <dbReference type="Proteomes" id="UP000286063"/>
    </source>
</evidence>
<organism evidence="1 2">
    <name type="scientific">Butyricimonas virosa</name>
    <dbReference type="NCBI Taxonomy" id="544645"/>
    <lineage>
        <taxon>Bacteria</taxon>
        <taxon>Pseudomonadati</taxon>
        <taxon>Bacteroidota</taxon>
        <taxon>Bacteroidia</taxon>
        <taxon>Bacteroidales</taxon>
        <taxon>Odoribacteraceae</taxon>
        <taxon>Butyricimonas</taxon>
    </lineage>
</organism>
<dbReference type="RefSeq" id="WP_117774485.1">
    <property type="nucleotide sequence ID" value="NZ_QSCR01000001.1"/>
</dbReference>
<comment type="caution">
    <text evidence="1">The sequence shown here is derived from an EMBL/GenBank/DDBJ whole genome shotgun (WGS) entry which is preliminary data.</text>
</comment>
<proteinExistence type="predicted"/>
<dbReference type="Proteomes" id="UP000286063">
    <property type="component" value="Unassembled WGS sequence"/>
</dbReference>
<accession>A0A413ITU8</accession>
<sequence>MRGLKYLLRFLRGESPESIIKSMPEEDFNKIKGFAQGIDKRVLNRAQRRRLEKQLAKLNR</sequence>
<name>A0A413ITU8_9BACT</name>
<gene>
    <name evidence="1" type="ORF">DXA50_00365</name>
</gene>
<protein>
    <submittedName>
        <fullName evidence="1">Uncharacterized protein</fullName>
    </submittedName>
</protein>
<dbReference type="AlphaFoldDB" id="A0A413ITU8"/>